<dbReference type="EMBL" id="VSRR010067332">
    <property type="protein sequence ID" value="MPC85102.1"/>
    <property type="molecule type" value="Genomic_DNA"/>
</dbReference>
<dbReference type="AlphaFoldDB" id="A0A5B7IMK9"/>
<organism evidence="1 2">
    <name type="scientific">Portunus trituberculatus</name>
    <name type="common">Swimming crab</name>
    <name type="synonym">Neptunus trituberculatus</name>
    <dbReference type="NCBI Taxonomy" id="210409"/>
    <lineage>
        <taxon>Eukaryota</taxon>
        <taxon>Metazoa</taxon>
        <taxon>Ecdysozoa</taxon>
        <taxon>Arthropoda</taxon>
        <taxon>Crustacea</taxon>
        <taxon>Multicrustacea</taxon>
        <taxon>Malacostraca</taxon>
        <taxon>Eumalacostraca</taxon>
        <taxon>Eucarida</taxon>
        <taxon>Decapoda</taxon>
        <taxon>Pleocyemata</taxon>
        <taxon>Brachyura</taxon>
        <taxon>Eubrachyura</taxon>
        <taxon>Portunoidea</taxon>
        <taxon>Portunidae</taxon>
        <taxon>Portuninae</taxon>
        <taxon>Portunus</taxon>
    </lineage>
</organism>
<reference evidence="1 2" key="1">
    <citation type="submission" date="2019-05" db="EMBL/GenBank/DDBJ databases">
        <title>Another draft genome of Portunus trituberculatus and its Hox gene families provides insights of decapod evolution.</title>
        <authorList>
            <person name="Jeong J.-H."/>
            <person name="Song I."/>
            <person name="Kim S."/>
            <person name="Choi T."/>
            <person name="Kim D."/>
            <person name="Ryu S."/>
            <person name="Kim W."/>
        </authorList>
    </citation>
    <scope>NUCLEOTIDE SEQUENCE [LARGE SCALE GENOMIC DNA]</scope>
    <source>
        <tissue evidence="1">Muscle</tissue>
    </source>
</reference>
<keyword evidence="2" id="KW-1185">Reference proteome</keyword>
<evidence type="ECO:0000313" key="2">
    <source>
        <dbReference type="Proteomes" id="UP000324222"/>
    </source>
</evidence>
<name>A0A5B7IMK9_PORTR</name>
<evidence type="ECO:0000313" key="1">
    <source>
        <dbReference type="EMBL" id="MPC85102.1"/>
    </source>
</evidence>
<accession>A0A5B7IMK9</accession>
<comment type="caution">
    <text evidence="1">The sequence shown here is derived from an EMBL/GenBank/DDBJ whole genome shotgun (WGS) entry which is preliminary data.</text>
</comment>
<protein>
    <submittedName>
        <fullName evidence="1">Uncharacterized protein</fullName>
    </submittedName>
</protein>
<dbReference type="Proteomes" id="UP000324222">
    <property type="component" value="Unassembled WGS sequence"/>
</dbReference>
<proteinExistence type="predicted"/>
<sequence>MSVFVRPIGGDVRPSGLGHRRLISSEPASAPVMDEMVSCPGREREQAASIQCQCTPTPFPSLPSHSLPSATHGVK</sequence>
<gene>
    <name evidence="1" type="ORF">E2C01_079861</name>
</gene>